<dbReference type="Proteomes" id="UP000033519">
    <property type="component" value="Unassembled WGS sequence"/>
</dbReference>
<protein>
    <submittedName>
        <fullName evidence="6">4-hydroxy-tetrahydrodipicolinate synthase</fullName>
    </submittedName>
    <submittedName>
        <fullName evidence="5">Dihydrodipicolinate synthetase</fullName>
    </submittedName>
</protein>
<name>A0A0F5PYK8_9HYPH</name>
<dbReference type="SUPFAM" id="SSF51569">
    <property type="entry name" value="Aldolase"/>
    <property type="match status" value="1"/>
</dbReference>
<dbReference type="SMART" id="SM01130">
    <property type="entry name" value="DHDPS"/>
    <property type="match status" value="1"/>
</dbReference>
<dbReference type="PANTHER" id="PTHR12128">
    <property type="entry name" value="DIHYDRODIPICOLINATE SYNTHASE"/>
    <property type="match status" value="1"/>
</dbReference>
<evidence type="ECO:0000313" key="8">
    <source>
        <dbReference type="Proteomes" id="UP000182258"/>
    </source>
</evidence>
<dbReference type="InterPro" id="IPR002220">
    <property type="entry name" value="DapA-like"/>
</dbReference>
<feature type="binding site" evidence="4">
    <location>
        <position position="47"/>
    </location>
    <ligand>
        <name>pyruvate</name>
        <dbReference type="ChEBI" id="CHEBI:15361"/>
    </ligand>
</feature>
<evidence type="ECO:0000313" key="7">
    <source>
        <dbReference type="Proteomes" id="UP000033519"/>
    </source>
</evidence>
<accession>A0A0F5PYK8</accession>
<feature type="active site" description="Schiff-base intermediate with substrate" evidence="3">
    <location>
        <position position="169"/>
    </location>
</feature>
<gene>
    <name evidence="6" type="ORF">SAMN04488059_12421</name>
    <name evidence="5" type="ORF">WH91_08155</name>
</gene>
<dbReference type="PIRSF" id="PIRSF001365">
    <property type="entry name" value="DHDPS"/>
    <property type="match status" value="1"/>
</dbReference>
<dbReference type="Gene3D" id="3.20.20.70">
    <property type="entry name" value="Aldolase class I"/>
    <property type="match status" value="1"/>
</dbReference>
<feature type="active site" description="Proton donor/acceptor" evidence="3">
    <location>
        <position position="139"/>
    </location>
</feature>
<comment type="similarity">
    <text evidence="2">Belongs to the DapA family.</text>
</comment>
<organism evidence="6 8">
    <name type="scientific">Devosia psychrophila</name>
    <dbReference type="NCBI Taxonomy" id="728005"/>
    <lineage>
        <taxon>Bacteria</taxon>
        <taxon>Pseudomonadati</taxon>
        <taxon>Pseudomonadota</taxon>
        <taxon>Alphaproteobacteria</taxon>
        <taxon>Hyphomicrobiales</taxon>
        <taxon>Devosiaceae</taxon>
        <taxon>Devosia</taxon>
    </lineage>
</organism>
<dbReference type="PRINTS" id="PR00146">
    <property type="entry name" value="DHPICSNTHASE"/>
</dbReference>
<feature type="binding site" evidence="4">
    <location>
        <position position="210"/>
    </location>
    <ligand>
        <name>pyruvate</name>
        <dbReference type="ChEBI" id="CHEBI:15361"/>
    </ligand>
</feature>
<evidence type="ECO:0000256" key="1">
    <source>
        <dbReference type="ARBA" id="ARBA00023239"/>
    </source>
</evidence>
<keyword evidence="7" id="KW-1185">Reference proteome</keyword>
<evidence type="ECO:0000256" key="2">
    <source>
        <dbReference type="PIRNR" id="PIRNR001365"/>
    </source>
</evidence>
<dbReference type="PATRIC" id="fig|728005.3.peg.4345"/>
<dbReference type="EMBL" id="FOMB01000024">
    <property type="protein sequence ID" value="SFD15348.1"/>
    <property type="molecule type" value="Genomic_DNA"/>
</dbReference>
<evidence type="ECO:0000313" key="6">
    <source>
        <dbReference type="EMBL" id="SFD15348.1"/>
    </source>
</evidence>
<dbReference type="CDD" id="cd00408">
    <property type="entry name" value="DHDPS-like"/>
    <property type="match status" value="1"/>
</dbReference>
<evidence type="ECO:0000256" key="4">
    <source>
        <dbReference type="PIRSR" id="PIRSR001365-2"/>
    </source>
</evidence>
<evidence type="ECO:0000256" key="3">
    <source>
        <dbReference type="PIRSR" id="PIRSR001365-1"/>
    </source>
</evidence>
<sequence>MTRTPKLYVPAITPFKADLRIDTQRFITNCLALLADGADGLAPFGTTSEANSMSVDERIELLDALLDAGVPANRLIPGTGCSALPDTIALTRHAVSRGVLGTLTLAPFYYKGVPEDGLVDSFSAIIDAVGDTRLKIFLYHIPQMTGVPITLTLIEKLLAKHPGVFVGLKDSSGNWDNTHAVIKAFPELETYSASEALIPQNVAAGGAGCISASANVNARNIVALMHALGTPEEAEIAAGVTELRKIFEGLPLVPAIKAATALRHADPAYAIVRPPFVKLAGTHAAQIERAAELAFGGAQ</sequence>
<dbReference type="AlphaFoldDB" id="A0A0F5PYK8"/>
<reference evidence="6 8" key="2">
    <citation type="submission" date="2016-10" db="EMBL/GenBank/DDBJ databases">
        <authorList>
            <person name="de Groot N.N."/>
        </authorList>
    </citation>
    <scope>NUCLEOTIDE SEQUENCE [LARGE SCALE GENOMIC DNA]</scope>
    <source>
        <strain evidence="6 8">CGMCC 1.10210</strain>
    </source>
</reference>
<dbReference type="Proteomes" id="UP000182258">
    <property type="component" value="Unassembled WGS sequence"/>
</dbReference>
<dbReference type="OrthoDB" id="7157803at2"/>
<dbReference type="RefSeq" id="WP_046170506.1">
    <property type="nucleotide sequence ID" value="NZ_FOMB01000024.1"/>
</dbReference>
<keyword evidence="1 2" id="KW-0456">Lyase</keyword>
<dbReference type="Pfam" id="PF00701">
    <property type="entry name" value="DHDPS"/>
    <property type="match status" value="1"/>
</dbReference>
<reference evidence="5 7" key="1">
    <citation type="submission" date="2015-03" db="EMBL/GenBank/DDBJ databases">
        <authorList>
            <person name="Lepp D."/>
            <person name="Hassan Y.I."/>
            <person name="Li X.-Z."/>
            <person name="Zhou T."/>
        </authorList>
    </citation>
    <scope>NUCLEOTIDE SEQUENCE [LARGE SCALE GENOMIC DNA]</scope>
    <source>
        <strain evidence="5 7">Cr7-05</strain>
    </source>
</reference>
<dbReference type="STRING" id="728005.SAMN04488059_12421"/>
<evidence type="ECO:0000313" key="5">
    <source>
        <dbReference type="EMBL" id="KKC33491.1"/>
    </source>
</evidence>
<dbReference type="InterPro" id="IPR013785">
    <property type="entry name" value="Aldolase_TIM"/>
</dbReference>
<dbReference type="GO" id="GO:0008840">
    <property type="term" value="F:4-hydroxy-tetrahydrodipicolinate synthase activity"/>
    <property type="evidence" value="ECO:0007669"/>
    <property type="project" value="TreeGrafter"/>
</dbReference>
<dbReference type="EMBL" id="LAPV01000090">
    <property type="protein sequence ID" value="KKC33491.1"/>
    <property type="molecule type" value="Genomic_DNA"/>
</dbReference>
<proteinExistence type="inferred from homology"/>
<dbReference type="PANTHER" id="PTHR12128:SF67">
    <property type="entry name" value="BLR3884 PROTEIN"/>
    <property type="match status" value="1"/>
</dbReference>